<dbReference type="InterPro" id="IPR029063">
    <property type="entry name" value="SAM-dependent_MTases_sf"/>
</dbReference>
<comment type="caution">
    <text evidence="2">The sequence shown here is derived from an EMBL/GenBank/DDBJ whole genome shotgun (WGS) entry which is preliminary data.</text>
</comment>
<feature type="transmembrane region" description="Helical" evidence="1">
    <location>
        <begin position="36"/>
        <end position="55"/>
    </location>
</feature>
<sequence>MLNPWEEILLDDYENHMQLDTVMQLQAMNKMMKGQLGAYSVSSVMILGIAGGNGLEHIRKNKYRRVYGIDINSSYLREAARRYPDLAGILKCLCFDLTRDADKLPEADLLIANLLIEYIGYECFQEAILHVNPNYVSCIIQINMNNNWVSDSPYLHTFDGLEKVYAQIEERPLEILMNKTGYNKIKTLKHLLPDGKKLVQMDFERGRGFDETVHSRSGISL</sequence>
<keyword evidence="3" id="KW-1185">Reference proteome</keyword>
<dbReference type="GO" id="GO:0032259">
    <property type="term" value="P:methylation"/>
    <property type="evidence" value="ECO:0007669"/>
    <property type="project" value="UniProtKB-KW"/>
</dbReference>
<proteinExistence type="predicted"/>
<dbReference type="GO" id="GO:0008168">
    <property type="term" value="F:methyltransferase activity"/>
    <property type="evidence" value="ECO:0007669"/>
    <property type="project" value="UniProtKB-KW"/>
</dbReference>
<dbReference type="SUPFAM" id="SSF53335">
    <property type="entry name" value="S-adenosyl-L-methionine-dependent methyltransferases"/>
    <property type="match status" value="1"/>
</dbReference>
<dbReference type="Proteomes" id="UP000460412">
    <property type="component" value="Unassembled WGS sequence"/>
</dbReference>
<evidence type="ECO:0000313" key="3">
    <source>
        <dbReference type="Proteomes" id="UP000460412"/>
    </source>
</evidence>
<keyword evidence="2" id="KW-0808">Transferase</keyword>
<keyword evidence="2" id="KW-0614">Plasmid</keyword>
<evidence type="ECO:0000313" key="2">
    <source>
        <dbReference type="EMBL" id="MXP79107.1"/>
    </source>
</evidence>
<protein>
    <submittedName>
        <fullName evidence="2">Methyltransferase type 11</fullName>
    </submittedName>
</protein>
<dbReference type="AlphaFoldDB" id="A0A7X3SM11"/>
<geneLocation type="plasmid" evidence="2">
    <name>unnamed</name>
</geneLocation>
<organism evidence="2 3">
    <name type="scientific">Sporofaciens musculi</name>
    <dbReference type="NCBI Taxonomy" id="2681861"/>
    <lineage>
        <taxon>Bacteria</taxon>
        <taxon>Bacillati</taxon>
        <taxon>Bacillota</taxon>
        <taxon>Clostridia</taxon>
        <taxon>Lachnospirales</taxon>
        <taxon>Lachnospiraceae</taxon>
        <taxon>Sporofaciens</taxon>
    </lineage>
</organism>
<keyword evidence="2" id="KW-0489">Methyltransferase</keyword>
<keyword evidence="1" id="KW-1133">Transmembrane helix</keyword>
<reference evidence="2 3" key="1">
    <citation type="submission" date="2019-12" db="EMBL/GenBank/DDBJ databases">
        <title>Sporaefaciens musculi gen. nov., sp. nov., a novel bacterium isolated from the caecum of an obese mouse.</title>
        <authorList>
            <person name="Rasmussen T.S."/>
            <person name="Streidl T."/>
            <person name="Hitch T.C.A."/>
            <person name="Wortmann E."/>
            <person name="Deptula P."/>
            <person name="Hansen M."/>
            <person name="Nielsen D.S."/>
            <person name="Clavel T."/>
            <person name="Vogensen F.K."/>
        </authorList>
    </citation>
    <scope>NUCLEOTIDE SEQUENCE [LARGE SCALE GENOMIC DNA]</scope>
    <source>
        <strain evidence="2 3">WCA-9-b2</strain>
        <plasmid evidence="2">unnamed</plasmid>
    </source>
</reference>
<keyword evidence="1" id="KW-0472">Membrane</keyword>
<dbReference type="RefSeq" id="WP_159757732.1">
    <property type="nucleotide sequence ID" value="NZ_WUQX01000003.1"/>
</dbReference>
<gene>
    <name evidence="2" type="ORF">GN277_28530</name>
</gene>
<name>A0A7X3SM11_9FIRM</name>
<dbReference type="EMBL" id="WUQX01000003">
    <property type="protein sequence ID" value="MXP79107.1"/>
    <property type="molecule type" value="Genomic_DNA"/>
</dbReference>
<accession>A0A7X3SM11</accession>
<keyword evidence="1" id="KW-0812">Transmembrane</keyword>
<dbReference type="Gene3D" id="3.40.50.150">
    <property type="entry name" value="Vaccinia Virus protein VP39"/>
    <property type="match status" value="1"/>
</dbReference>
<evidence type="ECO:0000256" key="1">
    <source>
        <dbReference type="SAM" id="Phobius"/>
    </source>
</evidence>